<keyword evidence="2" id="KW-1185">Reference proteome</keyword>
<comment type="caution">
    <text evidence="1">The sequence shown here is derived from an EMBL/GenBank/DDBJ whole genome shotgun (WGS) entry which is preliminary data.</text>
</comment>
<name>A0ACC2UX15_9TREE</name>
<evidence type="ECO:0000313" key="2">
    <source>
        <dbReference type="Proteomes" id="UP001230649"/>
    </source>
</evidence>
<proteinExistence type="predicted"/>
<gene>
    <name evidence="1" type="ORF">QFC20_007714</name>
</gene>
<protein>
    <submittedName>
        <fullName evidence="1">Uncharacterized protein</fullName>
    </submittedName>
</protein>
<organism evidence="1 2">
    <name type="scientific">Naganishia adeliensis</name>
    <dbReference type="NCBI Taxonomy" id="92952"/>
    <lineage>
        <taxon>Eukaryota</taxon>
        <taxon>Fungi</taxon>
        <taxon>Dikarya</taxon>
        <taxon>Basidiomycota</taxon>
        <taxon>Agaricomycotina</taxon>
        <taxon>Tremellomycetes</taxon>
        <taxon>Filobasidiales</taxon>
        <taxon>Filobasidiaceae</taxon>
        <taxon>Naganishia</taxon>
    </lineage>
</organism>
<dbReference type="Proteomes" id="UP001230649">
    <property type="component" value="Unassembled WGS sequence"/>
</dbReference>
<dbReference type="EMBL" id="JASBWS010000210">
    <property type="protein sequence ID" value="KAJ9091156.1"/>
    <property type="molecule type" value="Genomic_DNA"/>
</dbReference>
<evidence type="ECO:0000313" key="1">
    <source>
        <dbReference type="EMBL" id="KAJ9091156.1"/>
    </source>
</evidence>
<accession>A0ACC2UX15</accession>
<sequence>MKFTMYGFLCSQFATLPPVDCPDLTGRVVIVTGSNVGLGYEAAKTLSRYNPARLILAVRNIGLGEKAAQEIVEANGGKCVPEVWQLDLGRMQSVKDFADRVNKELDRLDVVISNAGIATDKFSLTADGFESTSQVNNIANSLLSVLLLPKLKQTARLPPLSTSPDFKPHLAIVASEVHHWINGVLPGMKAGRKDTLQSFQEEALFVPDMRYPESKAVNVLNVQTLADLAGPEIIVNAINPGFCHSSLTRDSVGIQGIQMKLMKLLLARTTEAGSRNLVWAGTEDMPSGSYVDSCKVSESSDFTLSPEGRAIGAGIWDEMKQIWKEKAGVDADLVLAQA</sequence>
<reference evidence="1" key="1">
    <citation type="submission" date="2023-04" db="EMBL/GenBank/DDBJ databases">
        <title>Draft Genome sequencing of Naganishia species isolated from polar environments using Oxford Nanopore Technology.</title>
        <authorList>
            <person name="Leo P."/>
            <person name="Venkateswaran K."/>
        </authorList>
    </citation>
    <scope>NUCLEOTIDE SEQUENCE</scope>
    <source>
        <strain evidence="1">MNA-CCFEE 5262</strain>
    </source>
</reference>